<organism evidence="1 2">
    <name type="scientific">Bacteroides faecium</name>
    <dbReference type="NCBI Taxonomy" id="2715212"/>
    <lineage>
        <taxon>Bacteria</taxon>
        <taxon>Pseudomonadati</taxon>
        <taxon>Bacteroidota</taxon>
        <taxon>Bacteroidia</taxon>
        <taxon>Bacteroidales</taxon>
        <taxon>Bacteroidaceae</taxon>
        <taxon>Bacteroides</taxon>
    </lineage>
</organism>
<reference evidence="1 2" key="1">
    <citation type="submission" date="2020-03" db="EMBL/GenBank/DDBJ databases">
        <title>Genomic analysis of Bacteroides faecium CBA7301.</title>
        <authorList>
            <person name="Kim J."/>
            <person name="Roh S.W."/>
        </authorList>
    </citation>
    <scope>NUCLEOTIDE SEQUENCE [LARGE SCALE GENOMIC DNA]</scope>
    <source>
        <strain evidence="1 2">CBA7301</strain>
    </source>
</reference>
<protein>
    <submittedName>
        <fullName evidence="1">Uncharacterized protein</fullName>
    </submittedName>
</protein>
<evidence type="ECO:0000313" key="1">
    <source>
        <dbReference type="EMBL" id="QIU93093.1"/>
    </source>
</evidence>
<dbReference type="RefSeq" id="WP_167959903.1">
    <property type="nucleotide sequence ID" value="NZ_CP050831.1"/>
</dbReference>
<dbReference type="Proteomes" id="UP000501780">
    <property type="component" value="Chromosome"/>
</dbReference>
<proteinExistence type="predicted"/>
<dbReference type="KEGG" id="bfc:BacF7301_02535"/>
<evidence type="ECO:0000313" key="2">
    <source>
        <dbReference type="Proteomes" id="UP000501780"/>
    </source>
</evidence>
<sequence length="219" mass="24571">MKKYLAIISALFMLAACDKSSDQPEFKTVGLIDEIKISDIETVTSAITEVAFVARFHGFNDHAGVFTDADGKDIRVMLKVPFDAKGTTLVLPKNPPQELLGNIALDFPKGFEISNPEAKTIAFVEIACNISAQNRFSDFLYMVSDSENVCYEQTYIYCDRSTTVTGTGEDWWGNRTVYNLNLQKGWNMVVKKTEQRNNSVTNLMPSGMKWKQGRWIGGR</sequence>
<name>A0A6H0KIU5_9BACE</name>
<keyword evidence="2" id="KW-1185">Reference proteome</keyword>
<accession>A0A6H0KIU5</accession>
<dbReference type="PROSITE" id="PS51257">
    <property type="entry name" value="PROKAR_LIPOPROTEIN"/>
    <property type="match status" value="1"/>
</dbReference>
<dbReference type="AlphaFoldDB" id="A0A6H0KIU5"/>
<dbReference type="EMBL" id="CP050831">
    <property type="protein sequence ID" value="QIU93093.1"/>
    <property type="molecule type" value="Genomic_DNA"/>
</dbReference>
<gene>
    <name evidence="1" type="ORF">BacF7301_02535</name>
</gene>